<feature type="region of interest" description="Disordered" evidence="1">
    <location>
        <begin position="224"/>
        <end position="298"/>
    </location>
</feature>
<name>A0A1L8DD83_9DIPT</name>
<dbReference type="EMBL" id="GFDF01009668">
    <property type="protein sequence ID" value="JAV04416.1"/>
    <property type="molecule type" value="Transcribed_RNA"/>
</dbReference>
<feature type="region of interest" description="Disordered" evidence="1">
    <location>
        <begin position="401"/>
        <end position="440"/>
    </location>
</feature>
<reference evidence="2" key="1">
    <citation type="submission" date="2016-12" db="EMBL/GenBank/DDBJ databases">
        <title>An insight into the sialome and mialome of the sand fly, Nyssomyia neivai.</title>
        <authorList>
            <person name="Sebastian V."/>
            <person name="Goulart T.M."/>
            <person name="Oliveira W."/>
            <person name="Calvo E."/>
            <person name="Oliveira L.F."/>
            <person name="Pinto M.C."/>
            <person name="Rosselino A.M."/>
            <person name="Ribeiro J.M."/>
        </authorList>
    </citation>
    <scope>NUCLEOTIDE SEQUENCE</scope>
</reference>
<organism evidence="2">
    <name type="scientific">Nyssomyia neivai</name>
    <dbReference type="NCBI Taxonomy" id="330878"/>
    <lineage>
        <taxon>Eukaryota</taxon>
        <taxon>Metazoa</taxon>
        <taxon>Ecdysozoa</taxon>
        <taxon>Arthropoda</taxon>
        <taxon>Hexapoda</taxon>
        <taxon>Insecta</taxon>
        <taxon>Pterygota</taxon>
        <taxon>Neoptera</taxon>
        <taxon>Endopterygota</taxon>
        <taxon>Diptera</taxon>
        <taxon>Nematocera</taxon>
        <taxon>Psychodoidea</taxon>
        <taxon>Psychodidae</taxon>
        <taxon>Nyssomyia</taxon>
    </lineage>
</organism>
<protein>
    <submittedName>
        <fullName evidence="2">Uncharacterized protein</fullName>
    </submittedName>
</protein>
<sequence>MPLPTSDFTFPVALEMKSFNSRQNSATMALQAPPASSFSTVTLPLETPLKSYGTPTGTSMGAAANGDLASVDSSDTYASCQTHPFHSQGDLTSDMLDAVCDFDLETNNLYINPLEVRSQVKKSTSGDTALRNLGTLEEDFQNLQAFEAPERGSRASLSETPSVLPKHRKTRFQQQQSQKSRTRFEDAKMSQESLNENGKKNRRSSFMPAKSLASATKLINQHLFGIQSSSPKNKNDRKLSSSIDSIDSSPQLESHRRSKSILKNKTDVVKSLADPESERLLSDNMSGSGVSDNGTIEADYSPNRMITALSTTAMIPLATKHRPLLQQRSVPTGSSTPPPKPSKFQMPRYPEEMMVRQGKSLQRSMGIASYIDSFSSDGKSDTVLRDSSLAGIFTESETAFSTAFPSSSGVKGDKDEEFNSGDECRSLLRGNSTENRDSSS</sequence>
<evidence type="ECO:0000256" key="1">
    <source>
        <dbReference type="SAM" id="MobiDB-lite"/>
    </source>
</evidence>
<dbReference type="AlphaFoldDB" id="A0A1L8DD83"/>
<evidence type="ECO:0000313" key="2">
    <source>
        <dbReference type="EMBL" id="JAV04416.1"/>
    </source>
</evidence>
<feature type="region of interest" description="Disordered" evidence="1">
    <location>
        <begin position="323"/>
        <end position="347"/>
    </location>
</feature>
<feature type="compositionally biased region" description="Low complexity" evidence="1">
    <location>
        <begin position="240"/>
        <end position="249"/>
    </location>
</feature>
<accession>A0A1L8DD83</accession>
<proteinExistence type="predicted"/>
<feature type="compositionally biased region" description="Polar residues" evidence="1">
    <location>
        <begin position="283"/>
        <end position="294"/>
    </location>
</feature>
<feature type="region of interest" description="Disordered" evidence="1">
    <location>
        <begin position="147"/>
        <end position="205"/>
    </location>
</feature>